<evidence type="ECO:0000313" key="8">
    <source>
        <dbReference type="Proteomes" id="UP000236291"/>
    </source>
</evidence>
<name>A0A2K3M8X5_TRIPR</name>
<dbReference type="GO" id="GO:0006004">
    <property type="term" value="P:fucose metabolic process"/>
    <property type="evidence" value="ECO:0007669"/>
    <property type="project" value="UniProtKB-KW"/>
</dbReference>
<accession>A0A2K3M8X5</accession>
<dbReference type="STRING" id="57577.A0A2K3M8X5"/>
<sequence>MQPSVITDAVVVARILNATLVVPELDHNSFWKDDSDFANIFDVNWFITYLAKDVTIVKRVPDKIMRSMEKPPYTMRVPRKSDPDYYLDQVLPILLRRRVLQLTKFDYRLANELDDELQKLRCRVNYHALRFTKPIRQLGQRIVMKMQKMANRYIAVHL</sequence>
<dbReference type="GO" id="GO:0016757">
    <property type="term" value="F:glycosyltransferase activity"/>
    <property type="evidence" value="ECO:0007669"/>
    <property type="project" value="UniProtKB-KW"/>
</dbReference>
<reference evidence="7 8" key="1">
    <citation type="journal article" date="2014" name="Am. J. Bot.">
        <title>Genome assembly and annotation for red clover (Trifolium pratense; Fabaceae).</title>
        <authorList>
            <person name="Istvanek J."/>
            <person name="Jaros M."/>
            <person name="Krenek A."/>
            <person name="Repkova J."/>
        </authorList>
    </citation>
    <scope>NUCLEOTIDE SEQUENCE [LARGE SCALE GENOMIC DNA]</scope>
    <source>
        <strain evidence="8">cv. Tatra</strain>
        <tissue evidence="7">Young leaves</tissue>
    </source>
</reference>
<dbReference type="InterPro" id="IPR019378">
    <property type="entry name" value="GDP-Fuc_O-FucTrfase"/>
</dbReference>
<keyword evidence="3" id="KW-0808">Transferase</keyword>
<comment type="caution">
    <text evidence="7">The sequence shown here is derived from an EMBL/GenBank/DDBJ whole genome shotgun (WGS) entry which is preliminary data.</text>
</comment>
<gene>
    <name evidence="7" type="ORF">L195_g043295</name>
</gene>
<keyword evidence="4" id="KW-0294">Fucose metabolism</keyword>
<evidence type="ECO:0000256" key="6">
    <source>
        <dbReference type="ARBA" id="ARBA00030350"/>
    </source>
</evidence>
<keyword evidence="2" id="KW-0328">Glycosyltransferase</keyword>
<dbReference type="Proteomes" id="UP000236291">
    <property type="component" value="Unassembled WGS sequence"/>
</dbReference>
<evidence type="ECO:0000313" key="7">
    <source>
        <dbReference type="EMBL" id="PNX87209.1"/>
    </source>
</evidence>
<feature type="non-terminal residue" evidence="7">
    <location>
        <position position="158"/>
    </location>
</feature>
<dbReference type="EMBL" id="ASHM01053270">
    <property type="protein sequence ID" value="PNX87209.1"/>
    <property type="molecule type" value="Genomic_DNA"/>
</dbReference>
<evidence type="ECO:0000256" key="5">
    <source>
        <dbReference type="ARBA" id="ARBA00023277"/>
    </source>
</evidence>
<protein>
    <recommendedName>
        <fullName evidence="6">O-fucosyltransferase family protein</fullName>
    </recommendedName>
</protein>
<organism evidence="7 8">
    <name type="scientific">Trifolium pratense</name>
    <name type="common">Red clover</name>
    <dbReference type="NCBI Taxonomy" id="57577"/>
    <lineage>
        <taxon>Eukaryota</taxon>
        <taxon>Viridiplantae</taxon>
        <taxon>Streptophyta</taxon>
        <taxon>Embryophyta</taxon>
        <taxon>Tracheophyta</taxon>
        <taxon>Spermatophyta</taxon>
        <taxon>Magnoliopsida</taxon>
        <taxon>eudicotyledons</taxon>
        <taxon>Gunneridae</taxon>
        <taxon>Pentapetalae</taxon>
        <taxon>rosids</taxon>
        <taxon>fabids</taxon>
        <taxon>Fabales</taxon>
        <taxon>Fabaceae</taxon>
        <taxon>Papilionoideae</taxon>
        <taxon>50 kb inversion clade</taxon>
        <taxon>NPAAA clade</taxon>
        <taxon>Hologalegina</taxon>
        <taxon>IRL clade</taxon>
        <taxon>Trifolieae</taxon>
        <taxon>Trifolium</taxon>
    </lineage>
</organism>
<evidence type="ECO:0000256" key="1">
    <source>
        <dbReference type="ARBA" id="ARBA00007737"/>
    </source>
</evidence>
<evidence type="ECO:0000256" key="2">
    <source>
        <dbReference type="ARBA" id="ARBA00022676"/>
    </source>
</evidence>
<reference evidence="7 8" key="2">
    <citation type="journal article" date="2017" name="Front. Plant Sci.">
        <title>Gene Classification and Mining of Molecular Markers Useful in Red Clover (Trifolium pratense) Breeding.</title>
        <authorList>
            <person name="Istvanek J."/>
            <person name="Dluhosova J."/>
            <person name="Dluhos P."/>
            <person name="Patkova L."/>
            <person name="Nedelnik J."/>
            <person name="Repkova J."/>
        </authorList>
    </citation>
    <scope>NUCLEOTIDE SEQUENCE [LARGE SCALE GENOMIC DNA]</scope>
    <source>
        <strain evidence="8">cv. Tatra</strain>
        <tissue evidence="7">Young leaves</tissue>
    </source>
</reference>
<evidence type="ECO:0000256" key="3">
    <source>
        <dbReference type="ARBA" id="ARBA00022679"/>
    </source>
</evidence>
<evidence type="ECO:0000256" key="4">
    <source>
        <dbReference type="ARBA" id="ARBA00023253"/>
    </source>
</evidence>
<dbReference type="ExpressionAtlas" id="A0A2K3M8X5">
    <property type="expression patterns" value="baseline"/>
</dbReference>
<keyword evidence="5" id="KW-0119">Carbohydrate metabolism</keyword>
<dbReference type="Pfam" id="PF10250">
    <property type="entry name" value="O-FucT"/>
    <property type="match status" value="1"/>
</dbReference>
<comment type="similarity">
    <text evidence="1">Belongs to the glycosyltransferase GT106 family.</text>
</comment>
<dbReference type="PANTHER" id="PTHR31818">
    <property type="entry name" value="O-FUCOSYLTRANSFERASE 16"/>
    <property type="match status" value="1"/>
</dbReference>
<dbReference type="AlphaFoldDB" id="A0A2K3M8X5"/>
<dbReference type="PANTHER" id="PTHR31818:SF14">
    <property type="entry name" value="O-FUCOSYLTRANSFERASE FAMILY PROTEIN"/>
    <property type="match status" value="1"/>
</dbReference>
<proteinExistence type="inferred from homology"/>